<sequence length="184" mass="20550">MLNKFTVGIFLWAMATCDAFGSTVEMDWSCAFDCPSVADFCLLDDMSCLSDCPRSNFMWGGEEDEDDGNDEDDDAPPGCDSIGVGTPNTDMSVADFMEAQCKIDDVCPEESSMWCDQDCIDATKVVWDFIGLTDPDNYECYRNYVESVGLCNEGQRKLRGGYSKYMQQAKLAYRPSLPMHGKKK</sequence>
<protein>
    <recommendedName>
        <fullName evidence="4">VDE lipocalin domain-containing protein</fullName>
    </recommendedName>
</protein>
<gene>
    <name evidence="3" type="ORF">FJAP1339_LOCUS12080</name>
</gene>
<reference evidence="3" key="1">
    <citation type="submission" date="2021-01" db="EMBL/GenBank/DDBJ databases">
        <authorList>
            <person name="Corre E."/>
            <person name="Pelletier E."/>
            <person name="Niang G."/>
            <person name="Scheremetjew M."/>
            <person name="Finn R."/>
            <person name="Kale V."/>
            <person name="Holt S."/>
            <person name="Cochrane G."/>
            <person name="Meng A."/>
            <person name="Brown T."/>
            <person name="Cohen L."/>
        </authorList>
    </citation>
    <scope>NUCLEOTIDE SEQUENCE</scope>
    <source>
        <strain evidence="3">CCMP1661</strain>
    </source>
</reference>
<feature type="region of interest" description="Disordered" evidence="1">
    <location>
        <begin position="60"/>
        <end position="82"/>
    </location>
</feature>
<feature type="chain" id="PRO_5031153575" description="VDE lipocalin domain-containing protein" evidence="2">
    <location>
        <begin position="20"/>
        <end position="184"/>
    </location>
</feature>
<keyword evidence="2" id="KW-0732">Signal</keyword>
<dbReference type="AlphaFoldDB" id="A0A7S2V688"/>
<evidence type="ECO:0000313" key="3">
    <source>
        <dbReference type="EMBL" id="CAD9874944.1"/>
    </source>
</evidence>
<feature type="signal peptide" evidence="2">
    <location>
        <begin position="1"/>
        <end position="19"/>
    </location>
</feature>
<accession>A0A7S2V688</accession>
<evidence type="ECO:0000256" key="1">
    <source>
        <dbReference type="SAM" id="MobiDB-lite"/>
    </source>
</evidence>
<proteinExistence type="predicted"/>
<organism evidence="3">
    <name type="scientific">Fibrocapsa japonica</name>
    <dbReference type="NCBI Taxonomy" id="94617"/>
    <lineage>
        <taxon>Eukaryota</taxon>
        <taxon>Sar</taxon>
        <taxon>Stramenopiles</taxon>
        <taxon>Ochrophyta</taxon>
        <taxon>Raphidophyceae</taxon>
        <taxon>Chattonellales</taxon>
        <taxon>Chattonellaceae</taxon>
        <taxon>Fibrocapsa</taxon>
    </lineage>
</organism>
<evidence type="ECO:0000256" key="2">
    <source>
        <dbReference type="SAM" id="SignalP"/>
    </source>
</evidence>
<evidence type="ECO:0008006" key="4">
    <source>
        <dbReference type="Google" id="ProtNLM"/>
    </source>
</evidence>
<name>A0A7S2V688_9STRA</name>
<feature type="compositionally biased region" description="Acidic residues" evidence="1">
    <location>
        <begin position="61"/>
        <end position="75"/>
    </location>
</feature>
<dbReference type="EMBL" id="HBHR01023533">
    <property type="protein sequence ID" value="CAD9874944.1"/>
    <property type="molecule type" value="Transcribed_RNA"/>
</dbReference>